<organism evidence="1 2">
    <name type="scientific">Parvularcula lutaonensis</name>
    <dbReference type="NCBI Taxonomy" id="491923"/>
    <lineage>
        <taxon>Bacteria</taxon>
        <taxon>Pseudomonadati</taxon>
        <taxon>Pseudomonadota</taxon>
        <taxon>Alphaproteobacteria</taxon>
        <taxon>Parvularculales</taxon>
        <taxon>Parvularculaceae</taxon>
        <taxon>Parvularcula</taxon>
    </lineage>
</organism>
<gene>
    <name evidence="1" type="ORF">ACFONP_03130</name>
</gene>
<dbReference type="Proteomes" id="UP001595607">
    <property type="component" value="Unassembled WGS sequence"/>
</dbReference>
<sequence length="85" mass="9661">MTEVLVAQYLFPSPSSGKTTHLTPAGVETDFDELKIVKYGPREYNLLYFRRGEEITDTGHGSLDEALEQANFEFGITKENWKFAN</sequence>
<keyword evidence="2" id="KW-1185">Reference proteome</keyword>
<evidence type="ECO:0000313" key="2">
    <source>
        <dbReference type="Proteomes" id="UP001595607"/>
    </source>
</evidence>
<dbReference type="RefSeq" id="WP_189573278.1">
    <property type="nucleotide sequence ID" value="NZ_BMXU01000001.1"/>
</dbReference>
<proteinExistence type="predicted"/>
<evidence type="ECO:0000313" key="1">
    <source>
        <dbReference type="EMBL" id="MFC3301725.1"/>
    </source>
</evidence>
<accession>A0ABV7MAD4</accession>
<comment type="caution">
    <text evidence="1">The sequence shown here is derived from an EMBL/GenBank/DDBJ whole genome shotgun (WGS) entry which is preliminary data.</text>
</comment>
<name>A0ABV7MAD4_9PROT</name>
<protein>
    <submittedName>
        <fullName evidence="1">Uncharacterized protein</fullName>
    </submittedName>
</protein>
<dbReference type="EMBL" id="JBHRVA010000002">
    <property type="protein sequence ID" value="MFC3301725.1"/>
    <property type="molecule type" value="Genomic_DNA"/>
</dbReference>
<reference evidence="2" key="1">
    <citation type="journal article" date="2019" name="Int. J. Syst. Evol. Microbiol.">
        <title>The Global Catalogue of Microorganisms (GCM) 10K type strain sequencing project: providing services to taxonomists for standard genome sequencing and annotation.</title>
        <authorList>
            <consortium name="The Broad Institute Genomics Platform"/>
            <consortium name="The Broad Institute Genome Sequencing Center for Infectious Disease"/>
            <person name="Wu L."/>
            <person name="Ma J."/>
        </authorList>
    </citation>
    <scope>NUCLEOTIDE SEQUENCE [LARGE SCALE GENOMIC DNA]</scope>
    <source>
        <strain evidence="2">KCTC 22245</strain>
    </source>
</reference>